<dbReference type="InterPro" id="IPR028923">
    <property type="entry name" value="SAICAR_synt/ADE2_N"/>
</dbReference>
<dbReference type="Gene3D" id="3.30.200.20">
    <property type="entry name" value="Phosphorylase Kinase, domain 1"/>
    <property type="match status" value="1"/>
</dbReference>
<comment type="catalytic activity">
    <reaction evidence="7 8">
        <text>5-amino-1-(5-phospho-D-ribosyl)imidazole-4-carboxylate + L-aspartate + ATP = (2S)-2-[5-amino-1-(5-phospho-beta-D-ribosyl)imidazole-4-carboxamido]succinate + ADP + phosphate + 2 H(+)</text>
        <dbReference type="Rhea" id="RHEA:22628"/>
        <dbReference type="ChEBI" id="CHEBI:15378"/>
        <dbReference type="ChEBI" id="CHEBI:29991"/>
        <dbReference type="ChEBI" id="CHEBI:30616"/>
        <dbReference type="ChEBI" id="CHEBI:43474"/>
        <dbReference type="ChEBI" id="CHEBI:58443"/>
        <dbReference type="ChEBI" id="CHEBI:77657"/>
        <dbReference type="ChEBI" id="CHEBI:456216"/>
        <dbReference type="EC" id="6.3.2.6"/>
    </reaction>
</comment>
<evidence type="ECO:0000256" key="2">
    <source>
        <dbReference type="ARBA" id="ARBA00010190"/>
    </source>
</evidence>
<gene>
    <name evidence="8" type="primary">purC</name>
    <name evidence="10" type="ORF">GCM10009104_31880</name>
</gene>
<evidence type="ECO:0000313" key="11">
    <source>
        <dbReference type="Proteomes" id="UP001499915"/>
    </source>
</evidence>
<evidence type="ECO:0000256" key="5">
    <source>
        <dbReference type="ARBA" id="ARBA00022755"/>
    </source>
</evidence>
<dbReference type="PANTHER" id="PTHR43700">
    <property type="entry name" value="PHOSPHORIBOSYLAMINOIMIDAZOLE-SUCCINOCARBOXAMIDE SYNTHASE"/>
    <property type="match status" value="1"/>
</dbReference>
<comment type="pathway">
    <text evidence="1 8">Purine metabolism; IMP biosynthesis via de novo pathway; 5-amino-1-(5-phospho-D-ribosyl)imidazole-4-carboxamide from 5-amino-1-(5-phospho-D-ribosyl)imidazole-4-carboxylate: step 1/2.</text>
</comment>
<dbReference type="SUPFAM" id="SSF56104">
    <property type="entry name" value="SAICAR synthase-like"/>
    <property type="match status" value="1"/>
</dbReference>
<dbReference type="RefSeq" id="WP_343808293.1">
    <property type="nucleotide sequence ID" value="NZ_BAAAET010000005.1"/>
</dbReference>
<evidence type="ECO:0000313" key="10">
    <source>
        <dbReference type="EMBL" id="GAA0700502.1"/>
    </source>
</evidence>
<dbReference type="HAMAP" id="MF_00137">
    <property type="entry name" value="SAICAR_synth"/>
    <property type="match status" value="1"/>
</dbReference>
<comment type="similarity">
    <text evidence="2 8">Belongs to the SAICAR synthetase family.</text>
</comment>
<organism evidence="10 11">
    <name type="scientific">Marinobacterium maritimum</name>
    <dbReference type="NCBI Taxonomy" id="500162"/>
    <lineage>
        <taxon>Bacteria</taxon>
        <taxon>Pseudomonadati</taxon>
        <taxon>Pseudomonadota</taxon>
        <taxon>Gammaproteobacteria</taxon>
        <taxon>Oceanospirillales</taxon>
        <taxon>Oceanospirillaceae</taxon>
        <taxon>Marinobacterium</taxon>
    </lineage>
</organism>
<evidence type="ECO:0000256" key="4">
    <source>
        <dbReference type="ARBA" id="ARBA00022741"/>
    </source>
</evidence>
<keyword evidence="6 8" id="KW-0067">ATP-binding</keyword>
<dbReference type="CDD" id="cd01414">
    <property type="entry name" value="SAICAR_synt_Sc"/>
    <property type="match status" value="1"/>
</dbReference>
<protein>
    <recommendedName>
        <fullName evidence="8">Phosphoribosylaminoimidazole-succinocarboxamide synthase</fullName>
        <ecNumber evidence="8">6.3.2.6</ecNumber>
    </recommendedName>
    <alternativeName>
        <fullName evidence="8">SAICAR synthetase</fullName>
    </alternativeName>
</protein>
<dbReference type="Proteomes" id="UP001499915">
    <property type="component" value="Unassembled WGS sequence"/>
</dbReference>
<feature type="domain" description="SAICAR synthetase/ADE2 N-terminal" evidence="9">
    <location>
        <begin position="47"/>
        <end position="295"/>
    </location>
</feature>
<dbReference type="NCBIfam" id="TIGR02735">
    <property type="entry name" value="purC_vibrio"/>
    <property type="match status" value="1"/>
</dbReference>
<dbReference type="PANTHER" id="PTHR43700:SF1">
    <property type="entry name" value="PHOSPHORIBOSYLAMINOIMIDAZOLE-SUCCINOCARBOXAMIDE SYNTHASE"/>
    <property type="match status" value="1"/>
</dbReference>
<proteinExistence type="inferred from homology"/>
<evidence type="ECO:0000259" key="9">
    <source>
        <dbReference type="Pfam" id="PF01259"/>
    </source>
</evidence>
<reference evidence="11" key="1">
    <citation type="journal article" date="2019" name="Int. J. Syst. Evol. Microbiol.">
        <title>The Global Catalogue of Microorganisms (GCM) 10K type strain sequencing project: providing services to taxonomists for standard genome sequencing and annotation.</title>
        <authorList>
            <consortium name="The Broad Institute Genomics Platform"/>
            <consortium name="The Broad Institute Genome Sequencing Center for Infectious Disease"/>
            <person name="Wu L."/>
            <person name="Ma J."/>
        </authorList>
    </citation>
    <scope>NUCLEOTIDE SEQUENCE [LARGE SCALE GENOMIC DNA]</scope>
    <source>
        <strain evidence="11">JCM 15134</strain>
    </source>
</reference>
<evidence type="ECO:0000256" key="7">
    <source>
        <dbReference type="ARBA" id="ARBA00048475"/>
    </source>
</evidence>
<dbReference type="Gene3D" id="3.30.470.20">
    <property type="entry name" value="ATP-grasp fold, B domain"/>
    <property type="match status" value="1"/>
</dbReference>
<evidence type="ECO:0000256" key="1">
    <source>
        <dbReference type="ARBA" id="ARBA00004672"/>
    </source>
</evidence>
<dbReference type="Pfam" id="PF01259">
    <property type="entry name" value="SAICAR_synt"/>
    <property type="match status" value="1"/>
</dbReference>
<keyword evidence="5 8" id="KW-0658">Purine biosynthesis</keyword>
<keyword evidence="11" id="KW-1185">Reference proteome</keyword>
<keyword evidence="4 8" id="KW-0547">Nucleotide-binding</keyword>
<dbReference type="NCBIfam" id="NF010567">
    <property type="entry name" value="PRK13960.1"/>
    <property type="match status" value="1"/>
</dbReference>
<name>A0ABP3TGE3_9GAMM</name>
<keyword evidence="3 8" id="KW-0436">Ligase</keyword>
<dbReference type="InterPro" id="IPR014106">
    <property type="entry name" value="SAICAR_synthase_Vibrio-typ"/>
</dbReference>
<dbReference type="EMBL" id="BAAAET010000005">
    <property type="protein sequence ID" value="GAA0700502.1"/>
    <property type="molecule type" value="Genomic_DNA"/>
</dbReference>
<comment type="caution">
    <text evidence="10">The sequence shown here is derived from an EMBL/GenBank/DDBJ whole genome shotgun (WGS) entry which is preliminary data.</text>
</comment>
<sequence>MSLAQSVLAVNNDLPIRTDRPVHSGKVRSVYWLTEADSRRLIEEKGYDVAPDAPLAIMVISDRISAFDCIWHGEGGLNGVPGKGAALNAISNHWFGLFREKGLADSHIVDIPHPFVWIVQKARPVMIEAICRQYITGSMWRAYSKGEREFCGITLPEGLQKDQKLPELLMTPSTKGILRGIPGVPEADDVNITRANIADNFEAFGFRSADDIAQYEKLLKEGFGVISDALAELDQVFVDTKFEFGYVTDASGNEKLIYMDEVGTPDSSRIWDGPAYRDGKVIEKSKEGFRQLLLNHFPDPDILLNKERMPEREALARDNALPTEVLMDVSRTYLDIAEKVVGHKIELSENPKAEIIAILRDQYGLID</sequence>
<evidence type="ECO:0000256" key="6">
    <source>
        <dbReference type="ARBA" id="ARBA00022840"/>
    </source>
</evidence>
<accession>A0ABP3TGE3</accession>
<evidence type="ECO:0000256" key="3">
    <source>
        <dbReference type="ARBA" id="ARBA00022598"/>
    </source>
</evidence>
<evidence type="ECO:0000256" key="8">
    <source>
        <dbReference type="HAMAP-Rule" id="MF_00137"/>
    </source>
</evidence>
<dbReference type="EC" id="6.3.2.6" evidence="8"/>